<gene>
    <name evidence="1" type="ORF">GCM10011340_32220</name>
</gene>
<comment type="caution">
    <text evidence="1">The sequence shown here is derived from an EMBL/GenBank/DDBJ whole genome shotgun (WGS) entry which is preliminary data.</text>
</comment>
<organism evidence="1 2">
    <name type="scientific">Roseivirga thermotolerans</name>
    <dbReference type="NCBI Taxonomy" id="1758176"/>
    <lineage>
        <taxon>Bacteria</taxon>
        <taxon>Pseudomonadati</taxon>
        <taxon>Bacteroidota</taxon>
        <taxon>Cytophagia</taxon>
        <taxon>Cytophagales</taxon>
        <taxon>Roseivirgaceae</taxon>
        <taxon>Roseivirga</taxon>
    </lineage>
</organism>
<dbReference type="Proteomes" id="UP000658258">
    <property type="component" value="Unassembled WGS sequence"/>
</dbReference>
<keyword evidence="2" id="KW-1185">Reference proteome</keyword>
<reference evidence="2" key="1">
    <citation type="journal article" date="2019" name="Int. J. Syst. Evol. Microbiol.">
        <title>The Global Catalogue of Microorganisms (GCM) 10K type strain sequencing project: providing services to taxonomists for standard genome sequencing and annotation.</title>
        <authorList>
            <consortium name="The Broad Institute Genomics Platform"/>
            <consortium name="The Broad Institute Genome Sequencing Center for Infectious Disease"/>
            <person name="Wu L."/>
            <person name="Ma J."/>
        </authorList>
    </citation>
    <scope>NUCLEOTIDE SEQUENCE [LARGE SCALE GENOMIC DNA]</scope>
    <source>
        <strain evidence="2">CGMCC 1.15111</strain>
    </source>
</reference>
<sequence length="280" mass="31815">MIVFGRTPEGVFKAFKASISESGVITYFADYDHAVVYAVNDEGLIMVTPSIDFVNNNLSPLELMGINNPKFFDYMGKGYDYRGKGTHQIYTNGKFFNPLGSGGGNTVEPIDPDQALIGTYSILTAFLGFQTYSGDLSASGSSLWMRHVFLDNTYIKVYNRQPDSSYIFNRDLRPDDAEYVSNGHHRFVWSQNQIWALRNLSDDSPVFFEDGQTQKCFKWLKAFKTQSNGGDIWNTDNYDLRSVDDTNFFDVQDNYVRVYSSDGVENNQLGWQIIEEPQPV</sequence>
<evidence type="ECO:0000313" key="1">
    <source>
        <dbReference type="EMBL" id="GHE73230.1"/>
    </source>
</evidence>
<proteinExistence type="predicted"/>
<name>A0ABQ3IBF9_9BACT</name>
<accession>A0ABQ3IBF9</accession>
<evidence type="ECO:0000313" key="2">
    <source>
        <dbReference type="Proteomes" id="UP000658258"/>
    </source>
</evidence>
<dbReference type="RefSeq" id="WP_189631313.1">
    <property type="nucleotide sequence ID" value="NZ_BNAG01000004.1"/>
</dbReference>
<dbReference type="EMBL" id="BNAG01000004">
    <property type="protein sequence ID" value="GHE73230.1"/>
    <property type="molecule type" value="Genomic_DNA"/>
</dbReference>
<protein>
    <submittedName>
        <fullName evidence="1">Uncharacterized protein</fullName>
    </submittedName>
</protein>